<proteinExistence type="inferred from homology"/>
<organism evidence="3 4">
    <name type="scientific">Streptomyces endophyticus</name>
    <dbReference type="NCBI Taxonomy" id="714166"/>
    <lineage>
        <taxon>Bacteria</taxon>
        <taxon>Bacillati</taxon>
        <taxon>Actinomycetota</taxon>
        <taxon>Actinomycetes</taxon>
        <taxon>Kitasatosporales</taxon>
        <taxon>Streptomycetaceae</taxon>
        <taxon>Streptomyces</taxon>
    </lineage>
</organism>
<evidence type="ECO:0000313" key="3">
    <source>
        <dbReference type="EMBL" id="MEB8339504.1"/>
    </source>
</evidence>
<dbReference type="PANTHER" id="PTHR43649">
    <property type="entry name" value="ARABINOSE-BINDING PROTEIN-RELATED"/>
    <property type="match status" value="1"/>
</dbReference>
<dbReference type="Proteomes" id="UP001354931">
    <property type="component" value="Unassembled WGS sequence"/>
</dbReference>
<evidence type="ECO:0000313" key="4">
    <source>
        <dbReference type="Proteomes" id="UP001354931"/>
    </source>
</evidence>
<dbReference type="Gene3D" id="3.40.190.10">
    <property type="entry name" value="Periplasmic binding protein-like II"/>
    <property type="match status" value="2"/>
</dbReference>
<dbReference type="InterPro" id="IPR006059">
    <property type="entry name" value="SBP"/>
</dbReference>
<dbReference type="EMBL" id="JAOZYC010000122">
    <property type="protein sequence ID" value="MEB8339504.1"/>
    <property type="molecule type" value="Genomic_DNA"/>
</dbReference>
<gene>
    <name evidence="3" type="ORF">OKJ99_18600</name>
</gene>
<name>A0ABU6F652_9ACTN</name>
<dbReference type="RefSeq" id="WP_326017689.1">
    <property type="nucleotide sequence ID" value="NZ_JAOZYC010000122.1"/>
</dbReference>
<sequence length="425" mass="45013">MPLLIVGLAAAACSPAGSSPSSGDGKAGEATLTFLTFETPNLDAAYWDAAIARAEKQVPGVHVKKLVAPSADRTGYAKQLLASGQFPDVMIAVSPSGFAESGQLAPFSEAELKNYTFPRSNPIGGKIYQLPYNTQPTPLVYYSKAKFKKAGIDAPPRDYKELLSDSAQLKKSGVEPFVVSGGGKDAFAASYLWTALVGTDVYKKTPDWMAQRRAGKVNFSDPLFKSATAKFTGLVDKGYVDKSGLSRDYASTEKAFLSGKGAMYPMGTWFATAADKSPMKDDIGVFPFPTDDGSLAVPSYTGGGMSVSAKSEHVDLAKKFALAFNADKQNLDAVVKADGAIIAEKGYTPPAGMGPVYRATAKVYEDAVKADGIVNAFLVETGDDALLPGMVDKSYAFAQDIIAGRKDADEVTKDLDDEWAKADTK</sequence>
<dbReference type="SUPFAM" id="SSF53850">
    <property type="entry name" value="Periplasmic binding protein-like II"/>
    <property type="match status" value="1"/>
</dbReference>
<evidence type="ECO:0000256" key="1">
    <source>
        <dbReference type="ARBA" id="ARBA00008520"/>
    </source>
</evidence>
<reference evidence="3 4" key="1">
    <citation type="submission" date="2022-10" db="EMBL/GenBank/DDBJ databases">
        <authorList>
            <person name="Xie J."/>
            <person name="Shen N."/>
        </authorList>
    </citation>
    <scope>NUCLEOTIDE SEQUENCE [LARGE SCALE GENOMIC DNA]</scope>
    <source>
        <strain evidence="3 4">YIM65594</strain>
    </source>
</reference>
<accession>A0ABU6F652</accession>
<dbReference type="InterPro" id="IPR050490">
    <property type="entry name" value="Bact_solute-bd_prot1"/>
</dbReference>
<dbReference type="Pfam" id="PF01547">
    <property type="entry name" value="SBP_bac_1"/>
    <property type="match status" value="1"/>
</dbReference>
<keyword evidence="2" id="KW-0813">Transport</keyword>
<evidence type="ECO:0000256" key="2">
    <source>
        <dbReference type="ARBA" id="ARBA00022448"/>
    </source>
</evidence>
<protein>
    <submittedName>
        <fullName evidence="3">Extracellular solute-binding protein</fullName>
    </submittedName>
</protein>
<dbReference type="PANTHER" id="PTHR43649:SF29">
    <property type="entry name" value="OSMOPROTECTIVE COMPOUNDS-BINDING PROTEIN GGTB"/>
    <property type="match status" value="1"/>
</dbReference>
<comment type="caution">
    <text evidence="3">The sequence shown here is derived from an EMBL/GenBank/DDBJ whole genome shotgun (WGS) entry which is preliminary data.</text>
</comment>
<keyword evidence="4" id="KW-1185">Reference proteome</keyword>
<comment type="similarity">
    <text evidence="1">Belongs to the bacterial solute-binding protein 1 family.</text>
</comment>